<organism evidence="3 4">
    <name type="scientific">Frankliniella occidentalis</name>
    <name type="common">Western flower thrips</name>
    <name type="synonym">Euthrips occidentalis</name>
    <dbReference type="NCBI Taxonomy" id="133901"/>
    <lineage>
        <taxon>Eukaryota</taxon>
        <taxon>Metazoa</taxon>
        <taxon>Ecdysozoa</taxon>
        <taxon>Arthropoda</taxon>
        <taxon>Hexapoda</taxon>
        <taxon>Insecta</taxon>
        <taxon>Pterygota</taxon>
        <taxon>Neoptera</taxon>
        <taxon>Paraneoptera</taxon>
        <taxon>Thysanoptera</taxon>
        <taxon>Terebrantia</taxon>
        <taxon>Thripoidea</taxon>
        <taxon>Thripidae</taxon>
        <taxon>Frankliniella</taxon>
    </lineage>
</organism>
<dbReference type="KEGG" id="foc:113208405"/>
<keyword evidence="1" id="KW-0175">Coiled coil</keyword>
<name>A0A6J1SRN8_FRAOC</name>
<keyword evidence="2" id="KW-0732">Signal</keyword>
<protein>
    <submittedName>
        <fullName evidence="4">Uncharacterized protein LOC113208405</fullName>
    </submittedName>
</protein>
<dbReference type="RefSeq" id="XP_026281151.2">
    <property type="nucleotide sequence ID" value="XM_026425366.2"/>
</dbReference>
<accession>A0A6J1SRN8</accession>
<feature type="chain" id="PRO_5038796569" evidence="2">
    <location>
        <begin position="23"/>
        <end position="142"/>
    </location>
</feature>
<proteinExistence type="predicted"/>
<gene>
    <name evidence="4" type="primary">LOC113208405</name>
</gene>
<dbReference type="Proteomes" id="UP000504606">
    <property type="component" value="Unplaced"/>
</dbReference>
<reference evidence="4" key="1">
    <citation type="submission" date="2025-08" db="UniProtKB">
        <authorList>
            <consortium name="RefSeq"/>
        </authorList>
    </citation>
    <scope>IDENTIFICATION</scope>
    <source>
        <tissue evidence="4">Whole organism</tissue>
    </source>
</reference>
<dbReference type="GeneID" id="113208405"/>
<evidence type="ECO:0000313" key="3">
    <source>
        <dbReference type="Proteomes" id="UP000504606"/>
    </source>
</evidence>
<evidence type="ECO:0000256" key="2">
    <source>
        <dbReference type="SAM" id="SignalP"/>
    </source>
</evidence>
<evidence type="ECO:0000256" key="1">
    <source>
        <dbReference type="SAM" id="Coils"/>
    </source>
</evidence>
<feature type="coiled-coil region" evidence="1">
    <location>
        <begin position="74"/>
        <end position="122"/>
    </location>
</feature>
<sequence length="142" mass="16383">MCSTVFCFVLVSRKLLSCPVSALQIGVLCSRLRIMAANDSKHPSDGVDIENISEGEEDVVLELIKMKEQDAKLLHKYCKENRSLKKELERSREVNEDWKVKFEEEKRRREVAERKCVEAARALESLGKKARQKAEARETEMQ</sequence>
<evidence type="ECO:0000313" key="4">
    <source>
        <dbReference type="RefSeq" id="XP_026281151.2"/>
    </source>
</evidence>
<keyword evidence="3" id="KW-1185">Reference proteome</keyword>
<feature type="signal peptide" evidence="2">
    <location>
        <begin position="1"/>
        <end position="22"/>
    </location>
</feature>
<dbReference type="AlphaFoldDB" id="A0A6J1SRN8"/>